<dbReference type="Proteomes" id="UP000190130">
    <property type="component" value="Unassembled WGS sequence"/>
</dbReference>
<dbReference type="InterPro" id="IPR003848">
    <property type="entry name" value="DUF218"/>
</dbReference>
<reference evidence="2 3" key="1">
    <citation type="submission" date="2017-02" db="EMBL/GenBank/DDBJ databases">
        <authorList>
            <person name="Peterson S.W."/>
        </authorList>
    </citation>
    <scope>NUCLEOTIDE SEQUENCE [LARGE SCALE GENOMIC DNA]</scope>
    <source>
        <strain evidence="2 3">DSM 9653</strain>
    </source>
</reference>
<dbReference type="Pfam" id="PF02698">
    <property type="entry name" value="DUF218"/>
    <property type="match status" value="1"/>
</dbReference>
<gene>
    <name evidence="2" type="ORF">SAMN05660750_04430</name>
</gene>
<dbReference type="EMBL" id="FUYX01000016">
    <property type="protein sequence ID" value="SKC12251.1"/>
    <property type="molecule type" value="Genomic_DNA"/>
</dbReference>
<evidence type="ECO:0000313" key="3">
    <source>
        <dbReference type="Proteomes" id="UP000190130"/>
    </source>
</evidence>
<accession>A0A1T5GV15</accession>
<evidence type="ECO:0000313" key="2">
    <source>
        <dbReference type="EMBL" id="SKC12251.1"/>
    </source>
</evidence>
<name>A0A1T5GV15_9HYPH</name>
<organism evidence="2 3">
    <name type="scientific">Bosea thiooxidans</name>
    <dbReference type="NCBI Taxonomy" id="53254"/>
    <lineage>
        <taxon>Bacteria</taxon>
        <taxon>Pseudomonadati</taxon>
        <taxon>Pseudomonadota</taxon>
        <taxon>Alphaproteobacteria</taxon>
        <taxon>Hyphomicrobiales</taxon>
        <taxon>Boseaceae</taxon>
        <taxon>Bosea</taxon>
    </lineage>
</organism>
<evidence type="ECO:0000259" key="1">
    <source>
        <dbReference type="Pfam" id="PF02698"/>
    </source>
</evidence>
<feature type="domain" description="DUF218" evidence="1">
    <location>
        <begin position="56"/>
        <end position="172"/>
    </location>
</feature>
<protein>
    <submittedName>
        <fullName evidence="2">DUF218 domain-containing protein</fullName>
    </submittedName>
</protein>
<sequence length="220" mass="23712">MRRVLLALITIALLGYGGGLAWIEFSSWAFAAQPKVAARAEAGPVVAVAFYDDRPEFRRLRTMTGVRLLQTREADFLVTVGGWRPGRGYLGARDMRDDALANGIQPAQVAHDRGSNDSVSNLAAANVTIRQAIGQPAAIILVSDRYHLLRLALLARDAGLTAPLRFQATPDDLGALARLKRLNYEALAYLSLLLPKEVASAAITRLRMAGPASPHAMEAS</sequence>
<dbReference type="AlphaFoldDB" id="A0A1T5GV15"/>
<proteinExistence type="predicted"/>